<comment type="caution">
    <text evidence="10">The sequence shown here is derived from an EMBL/GenBank/DDBJ whole genome shotgun (WGS) entry which is preliminary data.</text>
</comment>
<feature type="transmembrane region" description="Helical" evidence="7">
    <location>
        <begin position="704"/>
        <end position="726"/>
    </location>
</feature>
<protein>
    <recommendedName>
        <fullName evidence="12">ABC transporter permease</fullName>
    </recommendedName>
</protein>
<keyword evidence="5 7" id="KW-1133">Transmembrane helix</keyword>
<feature type="transmembrane region" description="Helical" evidence="7">
    <location>
        <begin position="345"/>
        <end position="372"/>
    </location>
</feature>
<reference evidence="10 11" key="1">
    <citation type="journal article" date="2014" name="Genome Announc.">
        <title>Draft Genome Sequence of the Iron-Oxidizing, Acidophilic, and Halotolerant 'Thiobacillus prosperus' Type Strain DSM 5130.</title>
        <authorList>
            <person name="Ossandon F.J."/>
            <person name="Cardenas J.P."/>
            <person name="Corbett M."/>
            <person name="Quatrini R."/>
            <person name="Holmes D.S."/>
            <person name="Watkin E."/>
        </authorList>
    </citation>
    <scope>NUCLEOTIDE SEQUENCE [LARGE SCALE GENOMIC DNA]</scope>
    <source>
        <strain evidence="10 11">DSM 5130</strain>
    </source>
</reference>
<dbReference type="Pfam" id="PF02687">
    <property type="entry name" value="FtsX"/>
    <property type="match status" value="2"/>
</dbReference>
<name>A0A1A6C5E9_9GAMM</name>
<comment type="subcellular location">
    <subcellularLocation>
        <location evidence="1">Cell membrane</location>
        <topology evidence="1">Multi-pass membrane protein</topology>
    </subcellularLocation>
</comment>
<dbReference type="GO" id="GO:0044874">
    <property type="term" value="P:lipoprotein localization to outer membrane"/>
    <property type="evidence" value="ECO:0007669"/>
    <property type="project" value="TreeGrafter"/>
</dbReference>
<dbReference type="AlphaFoldDB" id="A0A1A6C5E9"/>
<organism evidence="10 11">
    <name type="scientific">Acidihalobacter prosperus</name>
    <dbReference type="NCBI Taxonomy" id="160660"/>
    <lineage>
        <taxon>Bacteria</taxon>
        <taxon>Pseudomonadati</taxon>
        <taxon>Pseudomonadota</taxon>
        <taxon>Gammaproteobacteria</taxon>
        <taxon>Chromatiales</taxon>
        <taxon>Ectothiorhodospiraceae</taxon>
        <taxon>Acidihalobacter</taxon>
    </lineage>
</organism>
<dbReference type="GO" id="GO:0098797">
    <property type="term" value="C:plasma membrane protein complex"/>
    <property type="evidence" value="ECO:0007669"/>
    <property type="project" value="TreeGrafter"/>
</dbReference>
<feature type="transmembrane region" description="Helical" evidence="7">
    <location>
        <begin position="795"/>
        <end position="817"/>
    </location>
</feature>
<evidence type="ECO:0000256" key="5">
    <source>
        <dbReference type="ARBA" id="ARBA00022989"/>
    </source>
</evidence>
<evidence type="ECO:0000313" key="11">
    <source>
        <dbReference type="Proteomes" id="UP000029273"/>
    </source>
</evidence>
<dbReference type="PANTHER" id="PTHR30489">
    <property type="entry name" value="LIPOPROTEIN-RELEASING SYSTEM TRANSMEMBRANE PROTEIN LOLE"/>
    <property type="match status" value="1"/>
</dbReference>
<accession>A0A1A6C5E9</accession>
<dbReference type="RefSeq" id="WP_065089266.1">
    <property type="nucleotide sequence ID" value="NZ_JQSG02000002.1"/>
</dbReference>
<keyword evidence="3" id="KW-1003">Cell membrane</keyword>
<dbReference type="InterPro" id="IPR003838">
    <property type="entry name" value="ABC3_permease_C"/>
</dbReference>
<feature type="domain" description="ABC3 transporter permease C-terminal" evidence="8">
    <location>
        <begin position="249"/>
        <end position="371"/>
    </location>
</feature>
<feature type="transmembrane region" description="Helical" evidence="7">
    <location>
        <begin position="746"/>
        <end position="775"/>
    </location>
</feature>
<dbReference type="PANTHER" id="PTHR30489:SF0">
    <property type="entry name" value="LIPOPROTEIN-RELEASING SYSTEM TRANSMEMBRANE PROTEIN LOLE"/>
    <property type="match status" value="1"/>
</dbReference>
<feature type="transmembrane region" description="Helical" evidence="7">
    <location>
        <begin position="419"/>
        <end position="446"/>
    </location>
</feature>
<evidence type="ECO:0000256" key="1">
    <source>
        <dbReference type="ARBA" id="ARBA00004651"/>
    </source>
</evidence>
<evidence type="ECO:0000256" key="3">
    <source>
        <dbReference type="ARBA" id="ARBA00022475"/>
    </source>
</evidence>
<dbReference type="OrthoDB" id="343744at2"/>
<dbReference type="InterPro" id="IPR051447">
    <property type="entry name" value="Lipoprotein-release_system"/>
</dbReference>
<feature type="transmembrane region" description="Helical" evidence="7">
    <location>
        <begin position="393"/>
        <end position="413"/>
    </location>
</feature>
<feature type="transmembrane region" description="Helical" evidence="7">
    <location>
        <begin position="247"/>
        <end position="271"/>
    </location>
</feature>
<gene>
    <name evidence="10" type="ORF">Thpro_020824</name>
</gene>
<feature type="transmembrane region" description="Helical" evidence="7">
    <location>
        <begin position="467"/>
        <end position="491"/>
    </location>
</feature>
<dbReference type="InterPro" id="IPR025857">
    <property type="entry name" value="MacB_PCD"/>
</dbReference>
<feature type="domain" description="MacB-like periplasmic core" evidence="9">
    <location>
        <begin position="470"/>
        <end position="672"/>
    </location>
</feature>
<evidence type="ECO:0000256" key="4">
    <source>
        <dbReference type="ARBA" id="ARBA00022692"/>
    </source>
</evidence>
<evidence type="ECO:0008006" key="12">
    <source>
        <dbReference type="Google" id="ProtNLM"/>
    </source>
</evidence>
<evidence type="ECO:0000259" key="9">
    <source>
        <dbReference type="Pfam" id="PF12704"/>
    </source>
</evidence>
<evidence type="ECO:0000256" key="7">
    <source>
        <dbReference type="SAM" id="Phobius"/>
    </source>
</evidence>
<keyword evidence="11" id="KW-1185">Reference proteome</keyword>
<dbReference type="EMBL" id="JQSG02000002">
    <property type="protein sequence ID" value="OBS09774.1"/>
    <property type="molecule type" value="Genomic_DNA"/>
</dbReference>
<dbReference type="Proteomes" id="UP000029273">
    <property type="component" value="Unassembled WGS sequence"/>
</dbReference>
<comment type="similarity">
    <text evidence="2">Belongs to the ABC-4 integral membrane protein family. LolC/E subfamily.</text>
</comment>
<evidence type="ECO:0000256" key="2">
    <source>
        <dbReference type="ARBA" id="ARBA00005236"/>
    </source>
</evidence>
<evidence type="ECO:0000259" key="8">
    <source>
        <dbReference type="Pfam" id="PF02687"/>
    </source>
</evidence>
<dbReference type="Pfam" id="PF12704">
    <property type="entry name" value="MacB_PCD"/>
    <property type="match status" value="1"/>
</dbReference>
<keyword evidence="6 7" id="KW-0472">Membrane</keyword>
<feature type="transmembrane region" description="Helical" evidence="7">
    <location>
        <begin position="299"/>
        <end position="325"/>
    </location>
</feature>
<sequence>MSRLLARAGLRYWLKSPAQLALALLSIALGVAVVVAVQLANESALKGFRLSTEALGGGANYRLVGGPSGVPQAWYTQLRVSLGIERAAPRVEGTLRVRGRNLQLLGIAPLAEAALAPKLAAALSGGGLALMTAPTGVMMSRATAAGLDVTVGARFAARVGGRTRTLTLLGYLGGGQAAILQGVVVADIATAQHLLGQTHALNRIELHLAPAQLARLRAVLPPALHLQPTDEIIAAAARMTRAFRLNLTAMSLLAMLIGAYLVYNALVFSVLRRGPLIALLRAQGVTRAEVLRGVLAEAAVLAAMGALAGLALGVLLGHGLVHLVTRTIDDLYFTLTVSRVYLDPWLLLAGLALAVVVALVAALPPALEATGLAPRGCSEPMSKEARGRRREPWRLAAGLLLAGAGAALLLLTTRSLLSAFAGLFAILLGASLWMPAWLRVFAALLARLGERAGVRTRLALTGVRRSVGRTGLAVAALAVALAAAIGVGVMVSSFRVAVVDWLHQTLRGDYYVSAGLDGGPARLPTGLADAVARLPGVARVTTGLRVLVRGPDGRFMILALGAPPGTHPAASIKSALPDAWRAFEAGRAIFVSEPMAYRLGLQPGGRLTLDTPSGPRAFPIAAVIRDYGGGRGLILMPRALYAQVWHEQETSSLAVYLRPGADRPAVLSALRRLAIPGGARVRANAAIVNQSLHIFDQTFAITRVLRLLLLGVAFVGVLASLMALALERQREHAVLRALGMTPLEMLGVVTAQTAVLGLAAGLAALPLGVGLSWVLTAVINRRAFGWTLPLNIDPAFLAQGVAVALTAALLAGLYPGWRMARAAPARALRAE</sequence>
<evidence type="ECO:0000256" key="6">
    <source>
        <dbReference type="ARBA" id="ARBA00023136"/>
    </source>
</evidence>
<feature type="domain" description="ABC3 transporter permease C-terminal" evidence="8">
    <location>
        <begin position="707"/>
        <end position="823"/>
    </location>
</feature>
<proteinExistence type="inferred from homology"/>
<keyword evidence="4 7" id="KW-0812">Transmembrane</keyword>
<evidence type="ECO:0000313" key="10">
    <source>
        <dbReference type="EMBL" id="OBS09774.1"/>
    </source>
</evidence>